<dbReference type="InterPro" id="IPR009057">
    <property type="entry name" value="Homeodomain-like_sf"/>
</dbReference>
<dbReference type="InterPro" id="IPR036271">
    <property type="entry name" value="Tet_transcr_reg_TetR-rel_C_sf"/>
</dbReference>
<feature type="domain" description="HTH tetR-type" evidence="3">
    <location>
        <begin position="1"/>
        <end position="61"/>
    </location>
</feature>
<dbReference type="PRINTS" id="PR00455">
    <property type="entry name" value="HTHTETR"/>
</dbReference>
<feature type="DNA-binding region" description="H-T-H motif" evidence="2">
    <location>
        <begin position="24"/>
        <end position="43"/>
    </location>
</feature>
<sequence>MQTEELIKETAKNVFFQKGHLRATTQEIADEAGVNRALIHYYFRSRNQLFDTVLQETMSELMGRIIGVFKSEATFKQKICSFIDLFITSQYPYLQTFIVTEMVKDPEKMKLFHPKDLDEVLTSFRKQLAVEVRKGTIAPVSMEQLIVNIMSLGSYPYLAKPIIQTVFILDDQAYENFLKERKNLIYRSIFNEDIQEE</sequence>
<dbReference type="InterPro" id="IPR050624">
    <property type="entry name" value="HTH-type_Tx_Regulator"/>
</dbReference>
<dbReference type="InterPro" id="IPR001647">
    <property type="entry name" value="HTH_TetR"/>
</dbReference>
<organism evidence="4 5">
    <name type="scientific">Pontibacter silvestris</name>
    <dbReference type="NCBI Taxonomy" id="2305183"/>
    <lineage>
        <taxon>Bacteria</taxon>
        <taxon>Pseudomonadati</taxon>
        <taxon>Bacteroidota</taxon>
        <taxon>Cytophagia</taxon>
        <taxon>Cytophagales</taxon>
        <taxon>Hymenobacteraceae</taxon>
        <taxon>Pontibacter</taxon>
    </lineage>
</organism>
<proteinExistence type="predicted"/>
<dbReference type="RefSeq" id="WP_229962605.1">
    <property type="nucleotide sequence ID" value="NZ_JAJJWI010000027.1"/>
</dbReference>
<name>A0ABW4X0S0_9BACT</name>
<dbReference type="PANTHER" id="PTHR43479:SF11">
    <property type="entry name" value="ACREF_ENVCD OPERON REPRESSOR-RELATED"/>
    <property type="match status" value="1"/>
</dbReference>
<dbReference type="SUPFAM" id="SSF48498">
    <property type="entry name" value="Tetracyclin repressor-like, C-terminal domain"/>
    <property type="match status" value="1"/>
</dbReference>
<evidence type="ECO:0000313" key="4">
    <source>
        <dbReference type="EMBL" id="MFD2067765.1"/>
    </source>
</evidence>
<dbReference type="SUPFAM" id="SSF46689">
    <property type="entry name" value="Homeodomain-like"/>
    <property type="match status" value="1"/>
</dbReference>
<dbReference type="EMBL" id="JBHUHV010000038">
    <property type="protein sequence ID" value="MFD2067765.1"/>
    <property type="molecule type" value="Genomic_DNA"/>
</dbReference>
<dbReference type="Proteomes" id="UP001597369">
    <property type="component" value="Unassembled WGS sequence"/>
</dbReference>
<protein>
    <submittedName>
        <fullName evidence="4">TetR/AcrR family transcriptional regulator</fullName>
    </submittedName>
</protein>
<dbReference type="PANTHER" id="PTHR43479">
    <property type="entry name" value="ACREF/ENVCD OPERON REPRESSOR-RELATED"/>
    <property type="match status" value="1"/>
</dbReference>
<gene>
    <name evidence="4" type="ORF">ACFSKU_12790</name>
</gene>
<dbReference type="Gene3D" id="1.10.357.10">
    <property type="entry name" value="Tetracycline Repressor, domain 2"/>
    <property type="match status" value="1"/>
</dbReference>
<evidence type="ECO:0000259" key="3">
    <source>
        <dbReference type="PROSITE" id="PS50977"/>
    </source>
</evidence>
<reference evidence="5" key="1">
    <citation type="journal article" date="2019" name="Int. J. Syst. Evol. Microbiol.">
        <title>The Global Catalogue of Microorganisms (GCM) 10K type strain sequencing project: providing services to taxonomists for standard genome sequencing and annotation.</title>
        <authorList>
            <consortium name="The Broad Institute Genomics Platform"/>
            <consortium name="The Broad Institute Genome Sequencing Center for Infectious Disease"/>
            <person name="Wu L."/>
            <person name="Ma J."/>
        </authorList>
    </citation>
    <scope>NUCLEOTIDE SEQUENCE [LARGE SCALE GENOMIC DNA]</scope>
    <source>
        <strain evidence="5">JCM 16545</strain>
    </source>
</reference>
<keyword evidence="1 2" id="KW-0238">DNA-binding</keyword>
<keyword evidence="5" id="KW-1185">Reference proteome</keyword>
<evidence type="ECO:0000256" key="1">
    <source>
        <dbReference type="ARBA" id="ARBA00023125"/>
    </source>
</evidence>
<evidence type="ECO:0000313" key="5">
    <source>
        <dbReference type="Proteomes" id="UP001597369"/>
    </source>
</evidence>
<dbReference type="Pfam" id="PF00440">
    <property type="entry name" value="TetR_N"/>
    <property type="match status" value="1"/>
</dbReference>
<accession>A0ABW4X0S0</accession>
<evidence type="ECO:0000256" key="2">
    <source>
        <dbReference type="PROSITE-ProRule" id="PRU00335"/>
    </source>
</evidence>
<dbReference type="PROSITE" id="PS50977">
    <property type="entry name" value="HTH_TETR_2"/>
    <property type="match status" value="1"/>
</dbReference>
<comment type="caution">
    <text evidence="4">The sequence shown here is derived from an EMBL/GenBank/DDBJ whole genome shotgun (WGS) entry which is preliminary data.</text>
</comment>